<comment type="cofactor">
    <cofactor evidence="1 5">
        <name>pyridoxal 5'-phosphate</name>
        <dbReference type="ChEBI" id="CHEBI:597326"/>
    </cofactor>
</comment>
<keyword evidence="3 4" id="KW-0663">Pyridoxal phosphate</keyword>
<dbReference type="GO" id="GO:0030170">
    <property type="term" value="F:pyridoxal phosphate binding"/>
    <property type="evidence" value="ECO:0007669"/>
    <property type="project" value="InterPro"/>
</dbReference>
<dbReference type="GO" id="GO:0004123">
    <property type="term" value="F:cystathionine gamma-lyase activity"/>
    <property type="evidence" value="ECO:0007669"/>
    <property type="project" value="TreeGrafter"/>
</dbReference>
<dbReference type="CDD" id="cd00614">
    <property type="entry name" value="CGS_like"/>
    <property type="match status" value="1"/>
</dbReference>
<feature type="modified residue" description="N6-(pyridoxal phosphate)lysine" evidence="4">
    <location>
        <position position="195"/>
    </location>
</feature>
<evidence type="ECO:0000313" key="7">
    <source>
        <dbReference type="Proteomes" id="UP000232883"/>
    </source>
</evidence>
<evidence type="ECO:0000256" key="4">
    <source>
        <dbReference type="PIRSR" id="PIRSR001434-2"/>
    </source>
</evidence>
<dbReference type="PANTHER" id="PTHR11808:SF15">
    <property type="entry name" value="CYSTATHIONINE GAMMA-LYASE"/>
    <property type="match status" value="1"/>
</dbReference>
<evidence type="ECO:0000313" key="6">
    <source>
        <dbReference type="EMBL" id="AUD02258.1"/>
    </source>
</evidence>
<dbReference type="FunFam" id="3.90.1150.10:FF:000008">
    <property type="entry name" value="Cystathionine gamma-synthase"/>
    <property type="match status" value="1"/>
</dbReference>
<evidence type="ECO:0000256" key="5">
    <source>
        <dbReference type="RuleBase" id="RU362118"/>
    </source>
</evidence>
<dbReference type="KEGG" id="spir:CWM47_10725"/>
<reference evidence="6 7" key="1">
    <citation type="submission" date="2017-11" db="EMBL/GenBank/DDBJ databases">
        <title>Taxonomic description and genome sequences of Spirosoma HA7 sp. nov., isolated from pollen microhabitat of Corylus avellana.</title>
        <authorList>
            <person name="Ambika Manirajan B."/>
            <person name="Suarez C."/>
            <person name="Ratering S."/>
            <person name="Geissler-Plaum R."/>
            <person name="Cardinale M."/>
            <person name="Sylvia S."/>
        </authorList>
    </citation>
    <scope>NUCLEOTIDE SEQUENCE [LARGE SCALE GENOMIC DNA]</scope>
    <source>
        <strain evidence="6 7">HA7</strain>
    </source>
</reference>
<gene>
    <name evidence="6" type="ORF">CWM47_10725</name>
</gene>
<sequence>MKFGTKAIHAGIEPDPTTGAIMTPIYQTSTYVQESPGKHKGYEYARTQNPTRNALQNNLAALENGKHGICYASGLGATDAILKLFKPGDEIIASNDLYGGTYRIMVRVFQEFGLKFTFVDLSDASKLEAAITPATKMVWIETPTNPLLRLVDIEAVAAITKPRTIQLVVDNTFASPYLQNPLDLGADIVMHSVTKYLGGHSDTVMGAIILNDDETAQRLAFIQNACGAVPGPQDCFLVLRGIKTLHVRMQRHCENAMKVAQYLQQHPKVSQVHYPGLESHIGHELAKKQMRDFGGMLSFELKGDSMPEAVRVMESFQVFSLAESLGGVESLCTHPASMTHASIPKEERHKNGLKDTLIRLSVGIEDVEDLIQDLEQAIG</sequence>
<dbReference type="AlphaFoldDB" id="A0A2K8YXJ0"/>
<organism evidence="6 7">
    <name type="scientific">Spirosoma pollinicola</name>
    <dbReference type="NCBI Taxonomy" id="2057025"/>
    <lineage>
        <taxon>Bacteria</taxon>
        <taxon>Pseudomonadati</taxon>
        <taxon>Bacteroidota</taxon>
        <taxon>Cytophagia</taxon>
        <taxon>Cytophagales</taxon>
        <taxon>Cytophagaceae</taxon>
        <taxon>Spirosoma</taxon>
    </lineage>
</organism>
<dbReference type="GO" id="GO:0003962">
    <property type="term" value="F:cystathionine gamma-synthase activity"/>
    <property type="evidence" value="ECO:0007669"/>
    <property type="project" value="TreeGrafter"/>
</dbReference>
<dbReference type="Pfam" id="PF01053">
    <property type="entry name" value="Cys_Met_Meta_PP"/>
    <property type="match status" value="1"/>
</dbReference>
<evidence type="ECO:0000256" key="2">
    <source>
        <dbReference type="ARBA" id="ARBA00009077"/>
    </source>
</evidence>
<dbReference type="NCBIfam" id="NF005871">
    <property type="entry name" value="PRK07811.1"/>
    <property type="match status" value="1"/>
</dbReference>
<dbReference type="GO" id="GO:0019346">
    <property type="term" value="P:transsulfuration"/>
    <property type="evidence" value="ECO:0007669"/>
    <property type="project" value="InterPro"/>
</dbReference>
<dbReference type="FunFam" id="3.40.640.10:FF:000009">
    <property type="entry name" value="Cystathionine gamma-synthase homolog"/>
    <property type="match status" value="1"/>
</dbReference>
<dbReference type="InterPro" id="IPR000277">
    <property type="entry name" value="Cys/Met-Metab_PyrdxlP-dep_enz"/>
</dbReference>
<name>A0A2K8YXJ0_9BACT</name>
<dbReference type="InterPro" id="IPR015424">
    <property type="entry name" value="PyrdxlP-dep_Trfase"/>
</dbReference>
<dbReference type="Gene3D" id="3.90.1150.10">
    <property type="entry name" value="Aspartate Aminotransferase, domain 1"/>
    <property type="match status" value="1"/>
</dbReference>
<dbReference type="SUPFAM" id="SSF53383">
    <property type="entry name" value="PLP-dependent transferases"/>
    <property type="match status" value="1"/>
</dbReference>
<comment type="similarity">
    <text evidence="2 5">Belongs to the trans-sulfuration enzymes family.</text>
</comment>
<dbReference type="GO" id="GO:0005737">
    <property type="term" value="C:cytoplasm"/>
    <property type="evidence" value="ECO:0007669"/>
    <property type="project" value="TreeGrafter"/>
</dbReference>
<dbReference type="PANTHER" id="PTHR11808">
    <property type="entry name" value="TRANS-SULFURATION ENZYME FAMILY MEMBER"/>
    <property type="match status" value="1"/>
</dbReference>
<dbReference type="GO" id="GO:0019343">
    <property type="term" value="P:cysteine biosynthetic process via cystathionine"/>
    <property type="evidence" value="ECO:0007669"/>
    <property type="project" value="TreeGrafter"/>
</dbReference>
<dbReference type="Gene3D" id="3.40.640.10">
    <property type="entry name" value="Type I PLP-dependent aspartate aminotransferase-like (Major domain)"/>
    <property type="match status" value="1"/>
</dbReference>
<dbReference type="RefSeq" id="WP_100987976.1">
    <property type="nucleotide sequence ID" value="NZ_CP025096.1"/>
</dbReference>
<dbReference type="PIRSF" id="PIRSF001434">
    <property type="entry name" value="CGS"/>
    <property type="match status" value="1"/>
</dbReference>
<evidence type="ECO:0000256" key="3">
    <source>
        <dbReference type="ARBA" id="ARBA00022898"/>
    </source>
</evidence>
<dbReference type="InterPro" id="IPR015421">
    <property type="entry name" value="PyrdxlP-dep_Trfase_major"/>
</dbReference>
<dbReference type="Proteomes" id="UP000232883">
    <property type="component" value="Chromosome"/>
</dbReference>
<dbReference type="OrthoDB" id="9803729at2"/>
<dbReference type="InterPro" id="IPR015422">
    <property type="entry name" value="PyrdxlP-dep_Trfase_small"/>
</dbReference>
<proteinExistence type="inferred from homology"/>
<protein>
    <submittedName>
        <fullName evidence="6">Cystathionine gamma-synthase</fullName>
    </submittedName>
</protein>
<accession>A0A2K8YXJ0</accession>
<evidence type="ECO:0000256" key="1">
    <source>
        <dbReference type="ARBA" id="ARBA00001933"/>
    </source>
</evidence>
<keyword evidence="7" id="KW-1185">Reference proteome</keyword>
<dbReference type="EMBL" id="CP025096">
    <property type="protein sequence ID" value="AUD02258.1"/>
    <property type="molecule type" value="Genomic_DNA"/>
</dbReference>